<dbReference type="InterPro" id="IPR053135">
    <property type="entry name" value="AKR2_Oxidoreductase"/>
</dbReference>
<dbReference type="EMBL" id="JBHMAG010000007">
    <property type="protein sequence ID" value="MFB9751691.1"/>
    <property type="molecule type" value="Genomic_DNA"/>
</dbReference>
<accession>A0ABV5VTV9</accession>
<sequence length="321" mass="34401">MVTTAAPLRGPGSLKLSRLMLGTAQLGITGYGIANGSGPADADALLDRCAALGINCFDTALEYGDAELKLGRYFASKPVPFIVSKLKAEPLLDRAELEKRIAGRVETILERLGLSTLPALMIHDPAVLLEYGASVADILRRLRRDGLIGRAGLSFGANSDEQFAYCGELIRDDIYEVFQLPLNVLDRRSIDGGALGQLRADGKWVVARSVFLQGLLLRSADGLAEPLAGLARDALARLTAIADEEGMSVAELAMGYVRDTPGVDALVIGAEKPEQLDDNVRLLAGPAVSERARARIESEFRRVPELLVTPALWVRANATNL</sequence>
<reference evidence="2 3" key="1">
    <citation type="submission" date="2024-09" db="EMBL/GenBank/DDBJ databases">
        <authorList>
            <person name="Sun Q."/>
            <person name="Mori K."/>
        </authorList>
    </citation>
    <scope>NUCLEOTIDE SEQUENCE [LARGE SCALE GENOMIC DNA]</scope>
    <source>
        <strain evidence="2 3">JCM 12520</strain>
    </source>
</reference>
<gene>
    <name evidence="2" type="ORF">ACFFNY_08910</name>
</gene>
<dbReference type="CDD" id="cd19097">
    <property type="entry name" value="AKR_unchar"/>
    <property type="match status" value="1"/>
</dbReference>
<organism evidence="2 3">
    <name type="scientific">Paenibacillus hodogayensis</name>
    <dbReference type="NCBI Taxonomy" id="279208"/>
    <lineage>
        <taxon>Bacteria</taxon>
        <taxon>Bacillati</taxon>
        <taxon>Bacillota</taxon>
        <taxon>Bacilli</taxon>
        <taxon>Bacillales</taxon>
        <taxon>Paenibacillaceae</taxon>
        <taxon>Paenibacillus</taxon>
    </lineage>
</organism>
<evidence type="ECO:0000313" key="3">
    <source>
        <dbReference type="Proteomes" id="UP001589619"/>
    </source>
</evidence>
<dbReference type="Gene3D" id="3.20.20.100">
    <property type="entry name" value="NADP-dependent oxidoreductase domain"/>
    <property type="match status" value="1"/>
</dbReference>
<dbReference type="Pfam" id="PF00248">
    <property type="entry name" value="Aldo_ket_red"/>
    <property type="match status" value="1"/>
</dbReference>
<evidence type="ECO:0000313" key="2">
    <source>
        <dbReference type="EMBL" id="MFB9751691.1"/>
    </source>
</evidence>
<dbReference type="Proteomes" id="UP001589619">
    <property type="component" value="Unassembled WGS sequence"/>
</dbReference>
<evidence type="ECO:0000259" key="1">
    <source>
        <dbReference type="Pfam" id="PF00248"/>
    </source>
</evidence>
<dbReference type="SUPFAM" id="SSF51430">
    <property type="entry name" value="NAD(P)-linked oxidoreductase"/>
    <property type="match status" value="1"/>
</dbReference>
<dbReference type="InterPro" id="IPR036812">
    <property type="entry name" value="NAD(P)_OxRdtase_dom_sf"/>
</dbReference>
<comment type="caution">
    <text evidence="2">The sequence shown here is derived from an EMBL/GenBank/DDBJ whole genome shotgun (WGS) entry which is preliminary data.</text>
</comment>
<protein>
    <submittedName>
        <fullName evidence="2">Aldo/keto reductase</fullName>
    </submittedName>
</protein>
<dbReference type="InterPro" id="IPR023210">
    <property type="entry name" value="NADP_OxRdtase_dom"/>
</dbReference>
<dbReference type="PANTHER" id="PTHR43312">
    <property type="entry name" value="D-THREO-ALDOSE 1-DEHYDROGENASE"/>
    <property type="match status" value="1"/>
</dbReference>
<dbReference type="PANTHER" id="PTHR43312:SF1">
    <property type="entry name" value="NADP-DEPENDENT OXIDOREDUCTASE DOMAIN-CONTAINING PROTEIN"/>
    <property type="match status" value="1"/>
</dbReference>
<name>A0ABV5VTV9_9BACL</name>
<keyword evidence="3" id="KW-1185">Reference proteome</keyword>
<feature type="domain" description="NADP-dependent oxidoreductase" evidence="1">
    <location>
        <begin position="18"/>
        <end position="285"/>
    </location>
</feature>
<proteinExistence type="predicted"/>
<dbReference type="RefSeq" id="WP_344912463.1">
    <property type="nucleotide sequence ID" value="NZ_BAAAYO010000010.1"/>
</dbReference>